<gene>
    <name evidence="8" type="ORF">DH2020_003257</name>
</gene>
<feature type="domain" description="HMA" evidence="7">
    <location>
        <begin position="14"/>
        <end position="77"/>
    </location>
</feature>
<comment type="similarity">
    <text evidence="5">Belongs to the HIPP family.</text>
</comment>
<accession>A0ABR0XL48</accession>
<keyword evidence="4" id="KW-0636">Prenylation</keyword>
<dbReference type="SUPFAM" id="SSF55008">
    <property type="entry name" value="HMA, heavy metal-associated domain"/>
    <property type="match status" value="1"/>
</dbReference>
<keyword evidence="9" id="KW-1185">Reference proteome</keyword>
<dbReference type="InterPro" id="IPR006121">
    <property type="entry name" value="HMA_dom"/>
</dbReference>
<sequence>MAETADEAVEPIKQKTCVLKASIHCEGCKRKVKKILSQVQGVEFVDVDTKQQKVTVYGSADADTLMKKLAKSGKHAELWPQQKPEKMERFSGDGKNKEKETQTHTKIDPQEPNPTTSDKQPEPSTKVQQAAKREADSGAEESGGGAAAAKGVNDALVKKRVEETKPEEEKKATRVPHPPDSHRRRRRKRRLPRKVMAAAVVVVGRVARQVKRRKRKGKVGILLPVRHRVQAHNQHTEY</sequence>
<keyword evidence="2" id="KW-0488">Methylation</keyword>
<evidence type="ECO:0000259" key="7">
    <source>
        <dbReference type="PROSITE" id="PS50846"/>
    </source>
</evidence>
<feature type="compositionally biased region" description="Polar residues" evidence="6">
    <location>
        <begin position="113"/>
        <end position="128"/>
    </location>
</feature>
<organism evidence="8 9">
    <name type="scientific">Rehmannia glutinosa</name>
    <name type="common">Chinese foxglove</name>
    <dbReference type="NCBI Taxonomy" id="99300"/>
    <lineage>
        <taxon>Eukaryota</taxon>
        <taxon>Viridiplantae</taxon>
        <taxon>Streptophyta</taxon>
        <taxon>Embryophyta</taxon>
        <taxon>Tracheophyta</taxon>
        <taxon>Spermatophyta</taxon>
        <taxon>Magnoliopsida</taxon>
        <taxon>eudicotyledons</taxon>
        <taxon>Gunneridae</taxon>
        <taxon>Pentapetalae</taxon>
        <taxon>asterids</taxon>
        <taxon>lamiids</taxon>
        <taxon>Lamiales</taxon>
        <taxon>Orobanchaceae</taxon>
        <taxon>Rehmannieae</taxon>
        <taxon>Rehmannia</taxon>
    </lineage>
</organism>
<feature type="compositionally biased region" description="Basic residues" evidence="6">
    <location>
        <begin position="182"/>
        <end position="191"/>
    </location>
</feature>
<feature type="region of interest" description="Disordered" evidence="6">
    <location>
        <begin position="73"/>
        <end position="191"/>
    </location>
</feature>
<dbReference type="PROSITE" id="PS50846">
    <property type="entry name" value="HMA_2"/>
    <property type="match status" value="1"/>
</dbReference>
<evidence type="ECO:0000313" key="8">
    <source>
        <dbReference type="EMBL" id="KAK6159876.1"/>
    </source>
</evidence>
<dbReference type="Gene3D" id="3.30.70.100">
    <property type="match status" value="1"/>
</dbReference>
<evidence type="ECO:0000256" key="5">
    <source>
        <dbReference type="ARBA" id="ARBA00024045"/>
    </source>
</evidence>
<name>A0ABR0XL48_REHGL</name>
<proteinExistence type="inferred from homology"/>
<evidence type="ECO:0000256" key="1">
    <source>
        <dbReference type="ARBA" id="ARBA00004170"/>
    </source>
</evidence>
<evidence type="ECO:0000313" key="9">
    <source>
        <dbReference type="Proteomes" id="UP001318860"/>
    </source>
</evidence>
<keyword evidence="3" id="KW-0479">Metal-binding</keyword>
<feature type="compositionally biased region" description="Basic and acidic residues" evidence="6">
    <location>
        <begin position="156"/>
        <end position="181"/>
    </location>
</feature>
<feature type="compositionally biased region" description="Basic and acidic residues" evidence="6">
    <location>
        <begin position="83"/>
        <end position="109"/>
    </location>
</feature>
<dbReference type="PANTHER" id="PTHR45868:SF80">
    <property type="entry name" value="F15K9.8-RELATED"/>
    <property type="match status" value="1"/>
</dbReference>
<evidence type="ECO:0000256" key="3">
    <source>
        <dbReference type="ARBA" id="ARBA00022723"/>
    </source>
</evidence>
<dbReference type="Pfam" id="PF00403">
    <property type="entry name" value="HMA"/>
    <property type="match status" value="1"/>
</dbReference>
<evidence type="ECO:0000256" key="4">
    <source>
        <dbReference type="ARBA" id="ARBA00023289"/>
    </source>
</evidence>
<dbReference type="PANTHER" id="PTHR45868">
    <property type="entry name" value="HEAVY METAL-ASSOCIATED ISOPRENYLATED PLANT PROTEIN 33-RELATED"/>
    <property type="match status" value="1"/>
</dbReference>
<comment type="caution">
    <text evidence="8">The sequence shown here is derived from an EMBL/GenBank/DDBJ whole genome shotgun (WGS) entry which is preliminary data.</text>
</comment>
<dbReference type="EMBL" id="JABTTQ020000003">
    <property type="protein sequence ID" value="KAK6159876.1"/>
    <property type="molecule type" value="Genomic_DNA"/>
</dbReference>
<evidence type="ECO:0000256" key="6">
    <source>
        <dbReference type="SAM" id="MobiDB-lite"/>
    </source>
</evidence>
<keyword evidence="4" id="KW-0449">Lipoprotein</keyword>
<dbReference type="Proteomes" id="UP001318860">
    <property type="component" value="Unassembled WGS sequence"/>
</dbReference>
<dbReference type="CDD" id="cd00371">
    <property type="entry name" value="HMA"/>
    <property type="match status" value="1"/>
</dbReference>
<comment type="subcellular location">
    <subcellularLocation>
        <location evidence="1">Membrane</location>
        <topology evidence="1">Peripheral membrane protein</topology>
    </subcellularLocation>
</comment>
<dbReference type="InterPro" id="IPR036163">
    <property type="entry name" value="HMA_dom_sf"/>
</dbReference>
<protein>
    <recommendedName>
        <fullName evidence="7">HMA domain-containing protein</fullName>
    </recommendedName>
</protein>
<reference evidence="8 9" key="1">
    <citation type="journal article" date="2021" name="Comput. Struct. Biotechnol. J.">
        <title>De novo genome assembly of the potent medicinal plant Rehmannia glutinosa using nanopore technology.</title>
        <authorList>
            <person name="Ma L."/>
            <person name="Dong C."/>
            <person name="Song C."/>
            <person name="Wang X."/>
            <person name="Zheng X."/>
            <person name="Niu Y."/>
            <person name="Chen S."/>
            <person name="Feng W."/>
        </authorList>
    </citation>
    <scope>NUCLEOTIDE SEQUENCE [LARGE SCALE GENOMIC DNA]</scope>
    <source>
        <strain evidence="8">DH-2019</strain>
    </source>
</reference>
<evidence type="ECO:0000256" key="2">
    <source>
        <dbReference type="ARBA" id="ARBA00022481"/>
    </source>
</evidence>